<dbReference type="Proteomes" id="UP000248961">
    <property type="component" value="Unassembled WGS sequence"/>
</dbReference>
<dbReference type="Pfam" id="PF07993">
    <property type="entry name" value="NAD_binding_4"/>
    <property type="match status" value="1"/>
</dbReference>
<dbReference type="InterPro" id="IPR006162">
    <property type="entry name" value="Ppantetheine_attach_site"/>
</dbReference>
<dbReference type="Pfam" id="PF00550">
    <property type="entry name" value="PP-binding"/>
    <property type="match status" value="1"/>
</dbReference>
<dbReference type="PROSITE" id="PS00012">
    <property type="entry name" value="PHOSPHOPANTETHEINE"/>
    <property type="match status" value="1"/>
</dbReference>
<dbReference type="SUPFAM" id="SSF47336">
    <property type="entry name" value="ACP-like"/>
    <property type="match status" value="1"/>
</dbReference>
<dbReference type="Pfam" id="PF08242">
    <property type="entry name" value="Methyltransf_12"/>
    <property type="match status" value="1"/>
</dbReference>
<protein>
    <submittedName>
        <fullName evidence="12">Uncharacterized protein</fullName>
    </submittedName>
</protein>
<dbReference type="Pfam" id="PF18558">
    <property type="entry name" value="HTH_51"/>
    <property type="match status" value="1"/>
</dbReference>
<dbReference type="CDD" id="cd00833">
    <property type="entry name" value="PKS"/>
    <property type="match status" value="1"/>
</dbReference>
<dbReference type="GO" id="GO:0016746">
    <property type="term" value="F:acyltransferase activity"/>
    <property type="evidence" value="ECO:0007669"/>
    <property type="project" value="UniProtKB-KW"/>
</dbReference>
<dbReference type="InterPro" id="IPR016036">
    <property type="entry name" value="Malonyl_transacylase_ACP-bd"/>
</dbReference>
<feature type="region of interest" description="C-terminal hotdog fold" evidence="7">
    <location>
        <begin position="1242"/>
        <end position="1391"/>
    </location>
</feature>
<dbReference type="Gene3D" id="1.10.1240.100">
    <property type="match status" value="1"/>
</dbReference>
<dbReference type="PANTHER" id="PTHR45681:SF6">
    <property type="entry name" value="POLYKETIDE SYNTHASE 37"/>
    <property type="match status" value="1"/>
</dbReference>
<dbReference type="SUPFAM" id="SSF55048">
    <property type="entry name" value="Probable ACP-binding domain of malonyl-CoA ACP transacylase"/>
    <property type="match status" value="1"/>
</dbReference>
<dbReference type="InterPro" id="IPR041068">
    <property type="entry name" value="HTH_51"/>
</dbReference>
<dbReference type="InterPro" id="IPR009081">
    <property type="entry name" value="PP-bd_ACP"/>
</dbReference>
<dbReference type="Gene3D" id="3.10.129.110">
    <property type="entry name" value="Polyketide synthase dehydratase"/>
    <property type="match status" value="1"/>
</dbReference>
<gene>
    <name evidence="12" type="ORF">BO97DRAFT_418812</name>
</gene>
<dbReference type="InterPro" id="IPR026992">
    <property type="entry name" value="DIOX_N"/>
</dbReference>
<dbReference type="InterPro" id="IPR042104">
    <property type="entry name" value="PKS_dehydratase_sf"/>
</dbReference>
<dbReference type="InterPro" id="IPR013120">
    <property type="entry name" value="FAR_NAD-bd"/>
</dbReference>
<dbReference type="Pfam" id="PF14226">
    <property type="entry name" value="DIOX_N"/>
    <property type="match status" value="1"/>
</dbReference>
<dbReference type="Gene3D" id="3.40.50.150">
    <property type="entry name" value="Vaccinia Virus protein VP39"/>
    <property type="match status" value="1"/>
</dbReference>
<dbReference type="VEuPathDB" id="FungiDB:BO97DRAFT_418812"/>
<evidence type="ECO:0000256" key="6">
    <source>
        <dbReference type="ARBA" id="ARBA00023315"/>
    </source>
</evidence>
<name>A0A395HI57_ASPHC</name>
<evidence type="ECO:0000256" key="7">
    <source>
        <dbReference type="PROSITE-ProRule" id="PRU01363"/>
    </source>
</evidence>
<evidence type="ECO:0000313" key="12">
    <source>
        <dbReference type="EMBL" id="RAL07193.1"/>
    </source>
</evidence>
<dbReference type="InterPro" id="IPR050444">
    <property type="entry name" value="Polyketide_Synthase"/>
</dbReference>
<dbReference type="Gene3D" id="1.10.1200.10">
    <property type="entry name" value="ACP-like"/>
    <property type="match status" value="1"/>
</dbReference>
<dbReference type="InterPro" id="IPR001227">
    <property type="entry name" value="Ac_transferase_dom_sf"/>
</dbReference>
<feature type="domain" description="Carrier" evidence="9">
    <location>
        <begin position="1410"/>
        <end position="1487"/>
    </location>
</feature>
<dbReference type="SMART" id="SM00827">
    <property type="entry name" value="PKS_AT"/>
    <property type="match status" value="1"/>
</dbReference>
<feature type="domain" description="PKS/mFAS DH" evidence="11">
    <location>
        <begin position="1101"/>
        <end position="1391"/>
    </location>
</feature>
<evidence type="ECO:0000313" key="13">
    <source>
        <dbReference type="Proteomes" id="UP000248961"/>
    </source>
</evidence>
<dbReference type="PROSITE" id="PS52004">
    <property type="entry name" value="KS3_2"/>
    <property type="match status" value="1"/>
</dbReference>
<evidence type="ECO:0000256" key="8">
    <source>
        <dbReference type="SAM" id="MobiDB-lite"/>
    </source>
</evidence>
<dbReference type="PROSITE" id="PS52019">
    <property type="entry name" value="PKS_MFAS_DH"/>
    <property type="match status" value="1"/>
</dbReference>
<feature type="active site" description="Proton donor; for dehydratase activity" evidence="7">
    <location>
        <position position="1297"/>
    </location>
</feature>
<evidence type="ECO:0000259" key="11">
    <source>
        <dbReference type="PROSITE" id="PS52019"/>
    </source>
</evidence>
<keyword evidence="6" id="KW-0012">Acyltransferase</keyword>
<reference evidence="12 13" key="1">
    <citation type="submission" date="2018-02" db="EMBL/GenBank/DDBJ databases">
        <title>The genomes of Aspergillus section Nigri reveals drivers in fungal speciation.</title>
        <authorList>
            <consortium name="DOE Joint Genome Institute"/>
            <person name="Vesth T.C."/>
            <person name="Nybo J."/>
            <person name="Theobald S."/>
            <person name="Brandl J."/>
            <person name="Frisvad J.C."/>
            <person name="Nielsen K.F."/>
            <person name="Lyhne E.K."/>
            <person name="Kogle M.E."/>
            <person name="Kuo A."/>
            <person name="Riley R."/>
            <person name="Clum A."/>
            <person name="Nolan M."/>
            <person name="Lipzen A."/>
            <person name="Salamov A."/>
            <person name="Henrissat B."/>
            <person name="Wiebenga A."/>
            <person name="De vries R.P."/>
            <person name="Grigoriev I.V."/>
            <person name="Mortensen U.H."/>
            <person name="Andersen M.R."/>
            <person name="Baker S.E."/>
        </authorList>
    </citation>
    <scope>NUCLEOTIDE SEQUENCE [LARGE SCALE GENOMIC DNA]</scope>
    <source>
        <strain evidence="12 13">CBS 101889</strain>
    </source>
</reference>
<evidence type="ECO:0000256" key="3">
    <source>
        <dbReference type="ARBA" id="ARBA00022679"/>
    </source>
</evidence>
<dbReference type="SUPFAM" id="SSF52151">
    <property type="entry name" value="FabD/lysophospholipase-like"/>
    <property type="match status" value="1"/>
</dbReference>
<dbReference type="Pfam" id="PF00109">
    <property type="entry name" value="ketoacyl-synt"/>
    <property type="match status" value="1"/>
</dbReference>
<dbReference type="Pfam" id="PF02801">
    <property type="entry name" value="Ketoacyl-synt_C"/>
    <property type="match status" value="1"/>
</dbReference>
<sequence length="2005" mass="219700">MSPTVDIGAWLSPDASSAARQHVVDAMRDAYTTYGFFNLVGHGVSPAQREQSLNCAKLFFTLSEDEKMKVWIGKSHGRSFRGYEPPGIQPHQEGLLPDTKECFIIGHEVSLSDPESGTFSTGPNLWPAALPDEHFRTPIMQYQATMVVLVQTLLKILARGLPREWNCGPDVLDALAQNRPSIQCACCITRRRLSEMSGSLAVTFSLSLSPLPFHDFPLAGYGSMLTETVGDHTDVGCLTILLQELGTASLEGNPSTRKFPRSASVLKPSFATPIPSANGMATSSTVMTSLTTSSFKKSPRESATMDPQQRHLLQIAYQAVEQSGYFHNPSPDNRVGCYMGVHACDYEANIACHAPNAFSATGNLQGFIAGMVSHFFGWTGPCLTIDTACSSAVAVHQACKAIVNDECGAALAGESCRASFLSTTEQCKPFVIKADGYCRGEGIATVFLKKISAALADGNQIMGVIPATALQQNQDCTPIFVPNVPSLSDLFQVVTKRSRLTPTDISVVEAHGTGTAVGDFAEYDSVRAVLGGSVRTKPVMLSSVKGLVGHVECTSGIISVIKVLLMLQKGMIPPQASFTTINPAIKATSRDNITIPTNLQQWDASFKAALINNYGASGSNAPIVITQAPTQAMSVPETTVDFTMKYPFRLTGFDGQSLRHYSKAPHKYLKCDRSVRPALADVVFNANRQSNWQLNRTLMFSVKSVNELNERLQAFENGDSSLASVSLPEARPVVLCFGGQVSKFIGLDRRVYEHVAGLRKHLNTVDAVVRSVGGGSIFSDIFTRVPIDDPVKLQVMLFSMQYASAHSWIEFGVQPATVVGHSIGELTALCVAGVLSLEDSMRMIVACATIIRDFWGPDKGAMFAVEAELHEVKALLAEPKNRCVGVEPATIACHNGPRSFTLAGSTRAVDAVTETLSSSAFSSIRNKMLNVTNSFHCSLLDPLLERLEQSVQGLEFKEPVIPLERATESPIKEEPTAQFVAQHIRSLKYPSCVFLEAGSNSTITNMAGRALGNPERSHFQAVNITYDSGWNILVDATVSLWKAGLSVQFGNHQSSQTKEHAVLLLPPYQFEHSRHWIELKTPPKAASEESPKTEIQEKTPSENLLTFVGYQDNLRRQAKFRINTMTVKYDKLIRGHSIAQTAPICPATVQLDLVIEAVRSIKPNFATAKQEPRLYNVENASPVCINPGRVVWIEAVTDDSTVATSWDFQFVDDFALELEFSRLERHFSHERCLDIMHSNDPDEVMQSRNIYKIFAEIVDYGEDYRGLQKLVSKGTQSAGLVAMKNNPESWLDGHLADSFCQVGGIYVNCMVDRSSSGKAFLTDVFVFDPTNGSLIEAVLGISYVKVPKASISRLLSRLTVGESQQVADVSSDTIRADVDAPMSSVPFPAQALPQRTVAPPRAEVQAPSRVDIAPKVKAILTELSGLEMEQIQNDSNLADLGIDSLMGMELAHEIEAAFQITISESELMDVIDIPSLMKCVQAAVGGVAATATESSEQSTSESEESDTKLSGYTTPSTASESAEPEKSVRSAGLNLPFAYVIEAFNEVKSMTDDQIVGCKKAKYFETVLPLQDQMCVALVLEAFDQLGHHNRDADPGARFSRISPPKEHTRLVNYLYRMLDEGAGLVNIDNDIITRTAVPPPRPSSDVLEDLLARFPEQTKGRDLVSKMYAEWPLNRMFYRQMEDFISKLVSKIDTTQGSIEVLEMGAGTGETTSWLVPLLAVLNIPVEYTFTDLAPSFVAAARKSFGKQYPFMKVRTHNIEKAPTNHLFGTQHMIIASNAVHATHSLKVSVGNIRKALRPDGLLLMLEMTRTMYWVDITFGLFEGWWYFGDGRTHAVTHESQWEEELHSAGYEHVDWTDGSRPENRLGKLIVAFASGGRYERRPLNPVNIKSLSTNCAARQAVVDRYVSEMTAGWEAPSARGSRPKKASKRVVHTGATGSLGCHLLEKLVSDPDVKSVICLNRRNRLDVAERQRQCLAQKGIWLPVNAIDKLTVLEADLKFQKRR</sequence>
<dbReference type="RefSeq" id="XP_025546347.1">
    <property type="nucleotide sequence ID" value="XM_025696538.1"/>
</dbReference>
<evidence type="ECO:0000259" key="9">
    <source>
        <dbReference type="PROSITE" id="PS50075"/>
    </source>
</evidence>
<dbReference type="GeneID" id="37200827"/>
<dbReference type="InterPro" id="IPR016039">
    <property type="entry name" value="Thiolase-like"/>
</dbReference>
<dbReference type="InterPro" id="IPR014031">
    <property type="entry name" value="Ketoacyl_synth_C"/>
</dbReference>
<dbReference type="InterPro" id="IPR020841">
    <property type="entry name" value="PKS_Beta-ketoAc_synthase_dom"/>
</dbReference>
<dbReference type="InterPro" id="IPR014043">
    <property type="entry name" value="Acyl_transferase_dom"/>
</dbReference>
<dbReference type="OrthoDB" id="329835at2759"/>
<feature type="region of interest" description="N-terminal hotdog fold" evidence="7">
    <location>
        <begin position="1101"/>
        <end position="1230"/>
    </location>
</feature>
<dbReference type="STRING" id="1450537.A0A395HI57"/>
<dbReference type="EMBL" id="KZ824338">
    <property type="protein sequence ID" value="RAL07193.1"/>
    <property type="molecule type" value="Genomic_DNA"/>
</dbReference>
<dbReference type="InterPro" id="IPR013217">
    <property type="entry name" value="Methyltransf_12"/>
</dbReference>
<dbReference type="InterPro" id="IPR027443">
    <property type="entry name" value="IPNS-like_sf"/>
</dbReference>
<dbReference type="SUPFAM" id="SSF51735">
    <property type="entry name" value="NAD(P)-binding Rossmann-fold domains"/>
    <property type="match status" value="1"/>
</dbReference>
<keyword evidence="5" id="KW-0511">Multifunctional enzyme</keyword>
<dbReference type="PROSITE" id="PS50075">
    <property type="entry name" value="CARRIER"/>
    <property type="match status" value="1"/>
</dbReference>
<evidence type="ECO:0000259" key="10">
    <source>
        <dbReference type="PROSITE" id="PS52004"/>
    </source>
</evidence>
<dbReference type="SMART" id="SM00825">
    <property type="entry name" value="PKS_KS"/>
    <property type="match status" value="1"/>
</dbReference>
<dbReference type="SUPFAM" id="SSF53335">
    <property type="entry name" value="S-adenosyl-L-methionine-dependent methyltransferases"/>
    <property type="match status" value="1"/>
</dbReference>
<evidence type="ECO:0000256" key="5">
    <source>
        <dbReference type="ARBA" id="ARBA00023268"/>
    </source>
</evidence>
<dbReference type="Pfam" id="PF00698">
    <property type="entry name" value="Acyl_transf_1"/>
    <property type="match status" value="1"/>
</dbReference>
<feature type="compositionally biased region" description="Low complexity" evidence="8">
    <location>
        <begin position="1491"/>
        <end position="1500"/>
    </location>
</feature>
<keyword evidence="3" id="KW-0808">Transferase</keyword>
<organism evidence="12 13">
    <name type="scientific">Aspergillus homomorphus (strain CBS 101889)</name>
    <dbReference type="NCBI Taxonomy" id="1450537"/>
    <lineage>
        <taxon>Eukaryota</taxon>
        <taxon>Fungi</taxon>
        <taxon>Dikarya</taxon>
        <taxon>Ascomycota</taxon>
        <taxon>Pezizomycotina</taxon>
        <taxon>Eurotiomycetes</taxon>
        <taxon>Eurotiomycetidae</taxon>
        <taxon>Eurotiales</taxon>
        <taxon>Aspergillaceae</taxon>
        <taxon>Aspergillus</taxon>
        <taxon>Aspergillus subgen. Circumdati</taxon>
    </lineage>
</organism>
<feature type="active site" description="Proton acceptor; for dehydratase activity" evidence="7">
    <location>
        <position position="1136"/>
    </location>
</feature>
<keyword evidence="4" id="KW-0521">NADP</keyword>
<dbReference type="CDD" id="cd02440">
    <property type="entry name" value="AdoMet_MTases"/>
    <property type="match status" value="1"/>
</dbReference>
<accession>A0A395HI57</accession>
<dbReference type="PANTHER" id="PTHR45681">
    <property type="entry name" value="POLYKETIDE SYNTHASE 44-RELATED"/>
    <property type="match status" value="1"/>
</dbReference>
<keyword evidence="2" id="KW-0597">Phosphoprotein</keyword>
<keyword evidence="13" id="KW-1185">Reference proteome</keyword>
<dbReference type="Gene3D" id="3.40.47.10">
    <property type="match status" value="1"/>
</dbReference>
<feature type="region of interest" description="Disordered" evidence="8">
    <location>
        <begin position="1491"/>
        <end position="1527"/>
    </location>
</feature>
<dbReference type="SUPFAM" id="SSF51197">
    <property type="entry name" value="Clavaminate synthase-like"/>
    <property type="match status" value="1"/>
</dbReference>
<evidence type="ECO:0000256" key="1">
    <source>
        <dbReference type="ARBA" id="ARBA00022450"/>
    </source>
</evidence>
<dbReference type="Gene3D" id="2.60.120.330">
    <property type="entry name" value="B-lactam Antibiotic, Isopenicillin N Synthase, Chain"/>
    <property type="match status" value="1"/>
</dbReference>
<dbReference type="InterPro" id="IPR014030">
    <property type="entry name" value="Ketoacyl_synth_N"/>
</dbReference>
<dbReference type="InterPro" id="IPR036736">
    <property type="entry name" value="ACP-like_sf"/>
</dbReference>
<evidence type="ECO:0000256" key="4">
    <source>
        <dbReference type="ARBA" id="ARBA00022857"/>
    </source>
</evidence>
<dbReference type="Gene3D" id="3.40.366.10">
    <property type="entry name" value="Malonyl-Coenzyme A Acyl Carrier Protein, domain 2"/>
    <property type="match status" value="1"/>
</dbReference>
<dbReference type="SUPFAM" id="SSF53901">
    <property type="entry name" value="Thiolase-like"/>
    <property type="match status" value="2"/>
</dbReference>
<dbReference type="InterPro" id="IPR016035">
    <property type="entry name" value="Acyl_Trfase/lysoPLipase"/>
</dbReference>
<dbReference type="Gene3D" id="3.40.50.720">
    <property type="entry name" value="NAD(P)-binding Rossmann-like Domain"/>
    <property type="match status" value="1"/>
</dbReference>
<feature type="domain" description="Ketosynthase family 3 (KS3)" evidence="10">
    <location>
        <begin position="213"/>
        <end position="627"/>
    </location>
</feature>
<dbReference type="InterPro" id="IPR036291">
    <property type="entry name" value="NAD(P)-bd_dom_sf"/>
</dbReference>
<dbReference type="InterPro" id="IPR029063">
    <property type="entry name" value="SAM-dependent_MTases_sf"/>
</dbReference>
<feature type="compositionally biased region" description="Polar residues" evidence="8">
    <location>
        <begin position="1508"/>
        <end position="1520"/>
    </location>
</feature>
<proteinExistence type="predicted"/>
<evidence type="ECO:0000256" key="2">
    <source>
        <dbReference type="ARBA" id="ARBA00022553"/>
    </source>
</evidence>
<dbReference type="GO" id="GO:0044550">
    <property type="term" value="P:secondary metabolite biosynthetic process"/>
    <property type="evidence" value="ECO:0007669"/>
    <property type="project" value="UniProtKB-ARBA"/>
</dbReference>
<keyword evidence="1" id="KW-0596">Phosphopantetheine</keyword>
<dbReference type="InterPro" id="IPR049900">
    <property type="entry name" value="PKS_mFAS_DH"/>
</dbReference>